<evidence type="ECO:0000313" key="5">
    <source>
        <dbReference type="Proteomes" id="UP000032702"/>
    </source>
</evidence>
<feature type="region of interest" description="Disordered" evidence="2">
    <location>
        <begin position="219"/>
        <end position="238"/>
    </location>
</feature>
<dbReference type="InterPro" id="IPR028939">
    <property type="entry name" value="P5C_Rdtase_cat_N"/>
</dbReference>
<dbReference type="InterPro" id="IPR051267">
    <property type="entry name" value="STEAP_metalloreductase"/>
</dbReference>
<protein>
    <submittedName>
        <fullName evidence="4">NADP oxidoreductase, coenzyme f420-dependent</fullName>
    </submittedName>
</protein>
<dbReference type="Proteomes" id="UP000032702">
    <property type="component" value="Unassembled WGS sequence"/>
</dbReference>
<dbReference type="InterPro" id="IPR036291">
    <property type="entry name" value="NAD(P)-bd_dom_sf"/>
</dbReference>
<comment type="caution">
    <text evidence="4">The sequence shown here is derived from an EMBL/GenBank/DDBJ whole genome shotgun (WGS) entry which is preliminary data.</text>
</comment>
<evidence type="ECO:0000259" key="3">
    <source>
        <dbReference type="Pfam" id="PF03807"/>
    </source>
</evidence>
<evidence type="ECO:0000256" key="2">
    <source>
        <dbReference type="SAM" id="MobiDB-lite"/>
    </source>
</evidence>
<dbReference type="EMBL" id="AAMD01000003">
    <property type="protein sequence ID" value="EAU69809.1"/>
    <property type="molecule type" value="Genomic_DNA"/>
</dbReference>
<gene>
    <name evidence="4" type="ORF">STIAU_1561</name>
</gene>
<dbReference type="Gene3D" id="3.40.50.720">
    <property type="entry name" value="NAD(P)-binding Rossmann-like Domain"/>
    <property type="match status" value="1"/>
</dbReference>
<dbReference type="PANTHER" id="PTHR14239:SF10">
    <property type="entry name" value="REDUCTASE"/>
    <property type="match status" value="1"/>
</dbReference>
<feature type="domain" description="Pyrroline-5-carboxylate reductase catalytic N-terminal" evidence="3">
    <location>
        <begin position="12"/>
        <end position="102"/>
    </location>
</feature>
<dbReference type="AlphaFoldDB" id="Q09DC6"/>
<evidence type="ECO:0000256" key="1">
    <source>
        <dbReference type="ARBA" id="ARBA00023002"/>
    </source>
</evidence>
<accession>Q09DC6</accession>
<dbReference type="SUPFAM" id="SSF51735">
    <property type="entry name" value="NAD(P)-binding Rossmann-fold domains"/>
    <property type="match status" value="1"/>
</dbReference>
<dbReference type="Pfam" id="PF03807">
    <property type="entry name" value="F420_oxidored"/>
    <property type="match status" value="1"/>
</dbReference>
<organism evidence="4 5">
    <name type="scientific">Stigmatella aurantiaca (strain DW4/3-1)</name>
    <dbReference type="NCBI Taxonomy" id="378806"/>
    <lineage>
        <taxon>Bacteria</taxon>
        <taxon>Pseudomonadati</taxon>
        <taxon>Myxococcota</taxon>
        <taxon>Myxococcia</taxon>
        <taxon>Myxococcales</taxon>
        <taxon>Cystobacterineae</taxon>
        <taxon>Archangiaceae</taxon>
        <taxon>Stigmatella</taxon>
    </lineage>
</organism>
<evidence type="ECO:0000313" key="4">
    <source>
        <dbReference type="EMBL" id="EAU69809.1"/>
    </source>
</evidence>
<reference evidence="4 5" key="1">
    <citation type="submission" date="2006-04" db="EMBL/GenBank/DDBJ databases">
        <authorList>
            <person name="Nierman W.C."/>
        </authorList>
    </citation>
    <scope>NUCLEOTIDE SEQUENCE [LARGE SCALE GENOMIC DNA]</scope>
    <source>
        <strain evidence="4 5">DW4/3-1</strain>
    </source>
</reference>
<dbReference type="PATRIC" id="fig|378806.16.peg.9254"/>
<dbReference type="GO" id="GO:0016491">
    <property type="term" value="F:oxidoreductase activity"/>
    <property type="evidence" value="ECO:0007669"/>
    <property type="project" value="UniProtKB-KW"/>
</dbReference>
<keyword evidence="1" id="KW-0560">Oxidoreductase</keyword>
<proteinExistence type="predicted"/>
<dbReference type="PANTHER" id="PTHR14239">
    <property type="entry name" value="DUDULIN-RELATED"/>
    <property type="match status" value="1"/>
</dbReference>
<sequence>MVTVAAGEPMNIGMIGVGMIGGVLTRKLVGLGHQVFVANSRGPGSLGDFARETGAHPVSVREAAKAGEVVVITIPQKAVPNLPEDLMAETPEGTVIIDTGNYYPVQRDGRIAELEQGLTESEWVQKHVKRPVIKVFNSIYFVSLRDRGTPAGTPNRVALPISGDDARAKSVVMALVDSLGFDPVDNGTLKDSWRQQPGTSIYCEDLPAAEVKRRLGEMGTVQTPQHRASAHAKRDLPW</sequence>
<name>Q09DC6_STIAD</name>